<keyword evidence="9" id="KW-1133">Transmembrane helix</keyword>
<evidence type="ECO:0000256" key="6">
    <source>
        <dbReference type="ARBA" id="ARBA00023157"/>
    </source>
</evidence>
<comment type="subcellular location">
    <subcellularLocation>
        <location evidence="1">Cell membrane</location>
    </subcellularLocation>
</comment>
<dbReference type="InterPro" id="IPR003599">
    <property type="entry name" value="Ig_sub"/>
</dbReference>
<evidence type="ECO:0000313" key="12">
    <source>
        <dbReference type="EMBL" id="KAG5671244.1"/>
    </source>
</evidence>
<sequence length="347" mass="39731">MNYKILIFVVTLANLCMGEQVTYISPPQTKNPGESVVFNCTVQKEERSTVSWKKDQNTLSIENLLASPDSRFKIIVDTATSTYSLHILDLNKDDSGKYRCQINKNMQENVGKEIDLQVTRPPIILDSNENNVRTVEGQAVTLLCAADGYPRPEITWKRDDNELMSSKEFIFKGSNLTILQVKKEDRGHYICEASNGIGNKVSKKVLLEVSFAPILSAKRPKVGQKEGYEAKLICKSVSYPPAAISFLYNDKVISNNEHYQIEYQGSVNEETEAILTLREVKKHHYGEYLCKAKNQFGNAETRLELFEQEMPNEIFTLFQRSSGHRFIGFHHYYYAIVCTVIFFRLFY</sequence>
<reference evidence="12" key="1">
    <citation type="submission" date="2021-03" db="EMBL/GenBank/DDBJ databases">
        <title>Chromosome level genome of the anhydrobiotic midge Polypedilum vanderplanki.</title>
        <authorList>
            <person name="Yoshida Y."/>
            <person name="Kikawada T."/>
            <person name="Gusev O."/>
        </authorList>
    </citation>
    <scope>NUCLEOTIDE SEQUENCE</scope>
    <source>
        <strain evidence="12">NIAS01</strain>
        <tissue evidence="12">Whole body or cell culture</tissue>
    </source>
</reference>
<protein>
    <recommendedName>
        <fullName evidence="11">Ig-like domain-containing protein</fullName>
    </recommendedName>
</protein>
<evidence type="ECO:0000259" key="11">
    <source>
        <dbReference type="PROSITE" id="PS50835"/>
    </source>
</evidence>
<dbReference type="PANTHER" id="PTHR12231:SF220">
    <property type="entry name" value="LACHESIN"/>
    <property type="match status" value="1"/>
</dbReference>
<feature type="domain" description="Ig-like" evidence="11">
    <location>
        <begin position="213"/>
        <end position="306"/>
    </location>
</feature>
<dbReference type="EMBL" id="JADBJN010000003">
    <property type="protein sequence ID" value="KAG5671244.1"/>
    <property type="molecule type" value="Genomic_DNA"/>
</dbReference>
<evidence type="ECO:0000313" key="13">
    <source>
        <dbReference type="Proteomes" id="UP001107558"/>
    </source>
</evidence>
<dbReference type="OrthoDB" id="10010359at2759"/>
<dbReference type="Pfam" id="PF07679">
    <property type="entry name" value="I-set"/>
    <property type="match status" value="2"/>
</dbReference>
<organism evidence="12 13">
    <name type="scientific">Polypedilum vanderplanki</name>
    <name type="common">Sleeping chironomid midge</name>
    <dbReference type="NCBI Taxonomy" id="319348"/>
    <lineage>
        <taxon>Eukaryota</taxon>
        <taxon>Metazoa</taxon>
        <taxon>Ecdysozoa</taxon>
        <taxon>Arthropoda</taxon>
        <taxon>Hexapoda</taxon>
        <taxon>Insecta</taxon>
        <taxon>Pterygota</taxon>
        <taxon>Neoptera</taxon>
        <taxon>Endopterygota</taxon>
        <taxon>Diptera</taxon>
        <taxon>Nematocera</taxon>
        <taxon>Chironomoidea</taxon>
        <taxon>Chironomidae</taxon>
        <taxon>Chironominae</taxon>
        <taxon>Polypedilum</taxon>
        <taxon>Polypedilum</taxon>
    </lineage>
</organism>
<dbReference type="Pfam" id="PF13927">
    <property type="entry name" value="Ig_3"/>
    <property type="match status" value="1"/>
</dbReference>
<comment type="caution">
    <text evidence="12">The sequence shown here is derived from an EMBL/GenBank/DDBJ whole genome shotgun (WGS) entry which is preliminary data.</text>
</comment>
<proteinExistence type="predicted"/>
<dbReference type="GO" id="GO:0005886">
    <property type="term" value="C:plasma membrane"/>
    <property type="evidence" value="ECO:0007669"/>
    <property type="project" value="UniProtKB-SubCell"/>
</dbReference>
<evidence type="ECO:0000256" key="2">
    <source>
        <dbReference type="ARBA" id="ARBA00022475"/>
    </source>
</evidence>
<dbReference type="SMART" id="SM00409">
    <property type="entry name" value="IG"/>
    <property type="match status" value="3"/>
</dbReference>
<dbReference type="GO" id="GO:0043005">
    <property type="term" value="C:neuron projection"/>
    <property type="evidence" value="ECO:0007669"/>
    <property type="project" value="TreeGrafter"/>
</dbReference>
<dbReference type="SUPFAM" id="SSF48726">
    <property type="entry name" value="Immunoglobulin"/>
    <property type="match status" value="3"/>
</dbReference>
<evidence type="ECO:0000256" key="5">
    <source>
        <dbReference type="ARBA" id="ARBA00023136"/>
    </source>
</evidence>
<keyword evidence="2" id="KW-1003">Cell membrane</keyword>
<dbReference type="InterPro" id="IPR013098">
    <property type="entry name" value="Ig_I-set"/>
</dbReference>
<dbReference type="CDD" id="cd00096">
    <property type="entry name" value="Ig"/>
    <property type="match status" value="1"/>
</dbReference>
<dbReference type="SMART" id="SM00408">
    <property type="entry name" value="IGc2"/>
    <property type="match status" value="3"/>
</dbReference>
<feature type="transmembrane region" description="Helical" evidence="9">
    <location>
        <begin position="329"/>
        <end position="346"/>
    </location>
</feature>
<dbReference type="InterPro" id="IPR013783">
    <property type="entry name" value="Ig-like_fold"/>
</dbReference>
<dbReference type="InterPro" id="IPR007110">
    <property type="entry name" value="Ig-like_dom"/>
</dbReference>
<dbReference type="PROSITE" id="PS50835">
    <property type="entry name" value="IG_LIKE"/>
    <property type="match status" value="3"/>
</dbReference>
<keyword evidence="7" id="KW-0325">Glycoprotein</keyword>
<evidence type="ECO:0000256" key="4">
    <source>
        <dbReference type="ARBA" id="ARBA00022737"/>
    </source>
</evidence>
<keyword evidence="13" id="KW-1185">Reference proteome</keyword>
<keyword evidence="8" id="KW-0393">Immunoglobulin domain</keyword>
<dbReference type="InterPro" id="IPR036179">
    <property type="entry name" value="Ig-like_dom_sf"/>
</dbReference>
<evidence type="ECO:0000256" key="9">
    <source>
        <dbReference type="SAM" id="Phobius"/>
    </source>
</evidence>
<keyword evidence="5 9" id="KW-0472">Membrane</keyword>
<keyword evidence="4" id="KW-0677">Repeat</keyword>
<feature type="signal peptide" evidence="10">
    <location>
        <begin position="1"/>
        <end position="18"/>
    </location>
</feature>
<dbReference type="Gene3D" id="2.60.40.10">
    <property type="entry name" value="Immunoglobulins"/>
    <property type="match status" value="3"/>
</dbReference>
<evidence type="ECO:0000256" key="8">
    <source>
        <dbReference type="ARBA" id="ARBA00023319"/>
    </source>
</evidence>
<dbReference type="AlphaFoldDB" id="A0A9J6BMZ9"/>
<dbReference type="FunFam" id="2.60.40.10:FF:000328">
    <property type="entry name" value="CLUMA_CG000981, isoform A"/>
    <property type="match status" value="1"/>
</dbReference>
<feature type="domain" description="Ig-like" evidence="11">
    <location>
        <begin position="19"/>
        <end position="119"/>
    </location>
</feature>
<feature type="chain" id="PRO_5039891154" description="Ig-like domain-containing protein" evidence="10">
    <location>
        <begin position="19"/>
        <end position="347"/>
    </location>
</feature>
<evidence type="ECO:0000256" key="10">
    <source>
        <dbReference type="SAM" id="SignalP"/>
    </source>
</evidence>
<evidence type="ECO:0000256" key="1">
    <source>
        <dbReference type="ARBA" id="ARBA00004236"/>
    </source>
</evidence>
<keyword evidence="3 10" id="KW-0732">Signal</keyword>
<evidence type="ECO:0000256" key="7">
    <source>
        <dbReference type="ARBA" id="ARBA00023180"/>
    </source>
</evidence>
<keyword evidence="6" id="KW-1015">Disulfide bond</keyword>
<dbReference type="InterPro" id="IPR003598">
    <property type="entry name" value="Ig_sub2"/>
</dbReference>
<dbReference type="Proteomes" id="UP001107558">
    <property type="component" value="Chromosome 3"/>
</dbReference>
<gene>
    <name evidence="12" type="ORF">PVAND_001453</name>
</gene>
<feature type="domain" description="Ig-like" evidence="11">
    <location>
        <begin position="121"/>
        <end position="210"/>
    </location>
</feature>
<keyword evidence="9" id="KW-0812">Transmembrane</keyword>
<dbReference type="InterPro" id="IPR051170">
    <property type="entry name" value="Neural/epithelial_adhesion"/>
</dbReference>
<name>A0A9J6BMZ9_POLVA</name>
<evidence type="ECO:0000256" key="3">
    <source>
        <dbReference type="ARBA" id="ARBA00022729"/>
    </source>
</evidence>
<dbReference type="PANTHER" id="PTHR12231">
    <property type="entry name" value="CTX-RELATED TYPE I TRANSMEMBRANE PROTEIN"/>
    <property type="match status" value="1"/>
</dbReference>
<accession>A0A9J6BMZ9</accession>